<evidence type="ECO:0000256" key="7">
    <source>
        <dbReference type="ARBA" id="ARBA00049158"/>
    </source>
</evidence>
<dbReference type="NCBIfam" id="TIGR01856">
    <property type="entry name" value="hisJ_fam"/>
    <property type="match status" value="1"/>
</dbReference>
<accession>A0A1H6TQ11</accession>
<comment type="similarity">
    <text evidence="2 8">Belongs to the PHP hydrolase family. HisK subfamily.</text>
</comment>
<evidence type="ECO:0000259" key="9">
    <source>
        <dbReference type="Pfam" id="PF02811"/>
    </source>
</evidence>
<dbReference type="InterPro" id="IPR016195">
    <property type="entry name" value="Pol/histidinol_Pase-like"/>
</dbReference>
<dbReference type="RefSeq" id="WP_091828290.1">
    <property type="nucleotide sequence ID" value="NZ_FNZK01000001.1"/>
</dbReference>
<name>A0A1H6TQ11_9FIRM</name>
<reference evidence="10 11" key="1">
    <citation type="submission" date="2016-10" db="EMBL/GenBank/DDBJ databases">
        <authorList>
            <person name="de Groot N.N."/>
        </authorList>
    </citation>
    <scope>NUCLEOTIDE SEQUENCE [LARGE SCALE GENOMIC DNA]</scope>
    <source>
        <strain evidence="10 11">DSM 2179</strain>
    </source>
</reference>
<dbReference type="EMBL" id="FNZK01000001">
    <property type="protein sequence ID" value="SEI77822.1"/>
    <property type="molecule type" value="Genomic_DNA"/>
</dbReference>
<evidence type="ECO:0000256" key="8">
    <source>
        <dbReference type="RuleBase" id="RU366003"/>
    </source>
</evidence>
<dbReference type="Pfam" id="PF02811">
    <property type="entry name" value="PHP"/>
    <property type="match status" value="1"/>
</dbReference>
<dbReference type="STRING" id="84035.SAMN05660742_10116"/>
<dbReference type="EC" id="3.1.3.15" evidence="3 8"/>
<dbReference type="InterPro" id="IPR004013">
    <property type="entry name" value="PHP_dom"/>
</dbReference>
<dbReference type="GO" id="GO:0004401">
    <property type="term" value="F:histidinol-phosphatase activity"/>
    <property type="evidence" value="ECO:0007669"/>
    <property type="project" value="UniProtKB-UniRule"/>
</dbReference>
<dbReference type="PANTHER" id="PTHR21039:SF0">
    <property type="entry name" value="HISTIDINOL-PHOSPHATASE"/>
    <property type="match status" value="1"/>
</dbReference>
<sequence>MIFDTHLHTKVSADSEMQITEALTRARELKLGLIVTEHMDFDYPDPSFIFDPQAYFTEYASYRSESLLLGVEIGMQESCYEKSRALAEENQFDYVIGSIHLLEHTGDIYYPAFYGNRLKQEVYSIYFKTMADSVKQYSFIDALGHIDYIARYAPYAEPEIYYHEFAEQIDEVLQALITHDTVIELNTRRLGDRSVIKSLAPIYKRYYDLGGRYVTLGSDAHKMVDIGSHFTAAKELSEWCNLKMVYFKNRRMQYV</sequence>
<dbReference type="GO" id="GO:0005737">
    <property type="term" value="C:cytoplasm"/>
    <property type="evidence" value="ECO:0007669"/>
    <property type="project" value="TreeGrafter"/>
</dbReference>
<evidence type="ECO:0000313" key="10">
    <source>
        <dbReference type="EMBL" id="SEI77822.1"/>
    </source>
</evidence>
<gene>
    <name evidence="10" type="ORF">SAMN05660742_10116</name>
</gene>
<dbReference type="UniPathway" id="UPA00031">
    <property type="reaction ID" value="UER00013"/>
</dbReference>
<keyword evidence="6 8" id="KW-0368">Histidine biosynthesis</keyword>
<protein>
    <recommendedName>
        <fullName evidence="3 8">Histidinol-phosphatase</fullName>
        <shortName evidence="8">HolPase</shortName>
        <ecNumber evidence="3 8">3.1.3.15</ecNumber>
    </recommendedName>
</protein>
<dbReference type="GO" id="GO:0000105">
    <property type="term" value="P:L-histidine biosynthetic process"/>
    <property type="evidence" value="ECO:0007669"/>
    <property type="project" value="UniProtKB-UniRule"/>
</dbReference>
<keyword evidence="11" id="KW-1185">Reference proteome</keyword>
<comment type="catalytic activity">
    <reaction evidence="7 8">
        <text>L-histidinol phosphate + H2O = L-histidinol + phosphate</text>
        <dbReference type="Rhea" id="RHEA:14465"/>
        <dbReference type="ChEBI" id="CHEBI:15377"/>
        <dbReference type="ChEBI" id="CHEBI:43474"/>
        <dbReference type="ChEBI" id="CHEBI:57699"/>
        <dbReference type="ChEBI" id="CHEBI:57980"/>
        <dbReference type="EC" id="3.1.3.15"/>
    </reaction>
</comment>
<evidence type="ECO:0000256" key="3">
    <source>
        <dbReference type="ARBA" id="ARBA00013085"/>
    </source>
</evidence>
<dbReference type="AlphaFoldDB" id="A0A1H6TQ11"/>
<dbReference type="InterPro" id="IPR010140">
    <property type="entry name" value="Histidinol_P_phosphatase_HisJ"/>
</dbReference>
<evidence type="ECO:0000256" key="4">
    <source>
        <dbReference type="ARBA" id="ARBA00022605"/>
    </source>
</evidence>
<dbReference type="NCBIfam" id="NF004086">
    <property type="entry name" value="PRK05588.1"/>
    <property type="match status" value="1"/>
</dbReference>
<dbReference type="Gene3D" id="3.20.20.140">
    <property type="entry name" value="Metal-dependent hydrolases"/>
    <property type="match status" value="1"/>
</dbReference>
<dbReference type="SUPFAM" id="SSF89550">
    <property type="entry name" value="PHP domain-like"/>
    <property type="match status" value="1"/>
</dbReference>
<evidence type="ECO:0000256" key="5">
    <source>
        <dbReference type="ARBA" id="ARBA00022801"/>
    </source>
</evidence>
<keyword evidence="5 8" id="KW-0378">Hydrolase</keyword>
<dbReference type="Proteomes" id="UP000199662">
    <property type="component" value="Unassembled WGS sequence"/>
</dbReference>
<evidence type="ECO:0000256" key="1">
    <source>
        <dbReference type="ARBA" id="ARBA00004970"/>
    </source>
</evidence>
<proteinExistence type="inferred from homology"/>
<keyword evidence="4 8" id="KW-0028">Amino-acid biosynthesis</keyword>
<feature type="domain" description="PHP" evidence="9">
    <location>
        <begin position="4"/>
        <end position="187"/>
    </location>
</feature>
<organism evidence="10 11">
    <name type="scientific">Propionispira arboris</name>
    <dbReference type="NCBI Taxonomy" id="84035"/>
    <lineage>
        <taxon>Bacteria</taxon>
        <taxon>Bacillati</taxon>
        <taxon>Bacillota</taxon>
        <taxon>Negativicutes</taxon>
        <taxon>Selenomonadales</taxon>
        <taxon>Selenomonadaceae</taxon>
        <taxon>Propionispira</taxon>
    </lineage>
</organism>
<evidence type="ECO:0000313" key="11">
    <source>
        <dbReference type="Proteomes" id="UP000199662"/>
    </source>
</evidence>
<comment type="pathway">
    <text evidence="1 8">Amino-acid biosynthesis; L-histidine biosynthesis; L-histidine from 5-phospho-alpha-D-ribose 1-diphosphate: step 8/9.</text>
</comment>
<dbReference type="PANTHER" id="PTHR21039">
    <property type="entry name" value="HISTIDINOL PHOSPHATASE-RELATED"/>
    <property type="match status" value="1"/>
</dbReference>
<evidence type="ECO:0000256" key="6">
    <source>
        <dbReference type="ARBA" id="ARBA00023102"/>
    </source>
</evidence>
<evidence type="ECO:0000256" key="2">
    <source>
        <dbReference type="ARBA" id="ARBA00009152"/>
    </source>
</evidence>